<organism evidence="1 2">
    <name type="scientific">Pedobacter kyungheensis</name>
    <dbReference type="NCBI Taxonomy" id="1069985"/>
    <lineage>
        <taxon>Bacteria</taxon>
        <taxon>Pseudomonadati</taxon>
        <taxon>Bacteroidota</taxon>
        <taxon>Sphingobacteriia</taxon>
        <taxon>Sphingobacteriales</taxon>
        <taxon>Sphingobacteriaceae</taxon>
        <taxon>Pedobacter</taxon>
    </lineage>
</organism>
<gene>
    <name evidence="1" type="ORF">OC25_14405</name>
</gene>
<name>A0A0C1FZD1_9SPHI</name>
<reference evidence="1 2" key="1">
    <citation type="submission" date="2014-10" db="EMBL/GenBank/DDBJ databases">
        <title>Pedobacter Kyungheensis.</title>
        <authorList>
            <person name="Anderson B.M."/>
            <person name="Newman J.D."/>
        </authorList>
    </citation>
    <scope>NUCLEOTIDE SEQUENCE [LARGE SCALE GENOMIC DNA]</scope>
    <source>
        <strain evidence="1 2">KACC 16221</strain>
    </source>
</reference>
<sequence length="228" mass="25525">MTQKDENYLTMATVTLQILNANRQIWTDQTVFCKIVGEIEEDLMSIGLAINKAGVKSMGATVTKYQAANAAIAAAVKYSGLAQIHALEVDDNVLFDALRTSATKLERLTDQQLIPALEHIYSNIAALTAELKPYGLSEKDLQLFQKHINNFKKHKDNPRVVIAERKGYNDAIPTLLIELKTSFFKLDRLIKIWESTNVKFVNDYENARIVIKLGARHKKELPTPAAGN</sequence>
<accession>A0A0C1FZD1</accession>
<comment type="caution">
    <text evidence="1">The sequence shown here is derived from an EMBL/GenBank/DDBJ whole genome shotgun (WGS) entry which is preliminary data.</text>
</comment>
<dbReference type="AlphaFoldDB" id="A0A0C1FZD1"/>
<evidence type="ECO:0000313" key="1">
    <source>
        <dbReference type="EMBL" id="KIA93214.1"/>
    </source>
</evidence>
<keyword evidence="2" id="KW-1185">Reference proteome</keyword>
<evidence type="ECO:0000313" key="2">
    <source>
        <dbReference type="Proteomes" id="UP000031246"/>
    </source>
</evidence>
<protein>
    <submittedName>
        <fullName evidence="1">Uncharacterized protein</fullName>
    </submittedName>
</protein>
<dbReference type="Proteomes" id="UP000031246">
    <property type="component" value="Unassembled WGS sequence"/>
</dbReference>
<proteinExistence type="predicted"/>
<dbReference type="OrthoDB" id="1495111at2"/>
<dbReference type="EMBL" id="JSYN01000016">
    <property type="protein sequence ID" value="KIA93214.1"/>
    <property type="molecule type" value="Genomic_DNA"/>
</dbReference>
<dbReference type="RefSeq" id="WP_039477242.1">
    <property type="nucleotide sequence ID" value="NZ_JSYN01000016.1"/>
</dbReference>